<dbReference type="AlphaFoldDB" id="X1GJD2"/>
<evidence type="ECO:0000313" key="1">
    <source>
        <dbReference type="EMBL" id="GAH33108.1"/>
    </source>
</evidence>
<dbReference type="EMBL" id="BARU01009131">
    <property type="protein sequence ID" value="GAH33108.1"/>
    <property type="molecule type" value="Genomic_DNA"/>
</dbReference>
<sequence length="99" mass="11512">MVKPVILFRLSKAGEHLFLRVPDDDSEQDAVLTFNRVMADLGYPDPSVIFNKRLGVAVVRPIRRIVVNETLESVDMLVELSKYFRLRKINDAVWHTKRF</sequence>
<reference evidence="1" key="1">
    <citation type="journal article" date="2014" name="Front. Microbiol.">
        <title>High frequency of phylogenetically diverse reductive dehalogenase-homologous genes in deep subseafloor sedimentary metagenomes.</title>
        <authorList>
            <person name="Kawai M."/>
            <person name="Futagami T."/>
            <person name="Toyoda A."/>
            <person name="Takaki Y."/>
            <person name="Nishi S."/>
            <person name="Hori S."/>
            <person name="Arai W."/>
            <person name="Tsubouchi T."/>
            <person name="Morono Y."/>
            <person name="Uchiyama I."/>
            <person name="Ito T."/>
            <person name="Fujiyama A."/>
            <person name="Inagaki F."/>
            <person name="Takami H."/>
        </authorList>
    </citation>
    <scope>NUCLEOTIDE SEQUENCE</scope>
    <source>
        <strain evidence="1">Expedition CK06-06</strain>
    </source>
</reference>
<proteinExistence type="predicted"/>
<accession>X1GJD2</accession>
<protein>
    <submittedName>
        <fullName evidence="1">Uncharacterized protein</fullName>
    </submittedName>
</protein>
<organism evidence="1">
    <name type="scientific">marine sediment metagenome</name>
    <dbReference type="NCBI Taxonomy" id="412755"/>
    <lineage>
        <taxon>unclassified sequences</taxon>
        <taxon>metagenomes</taxon>
        <taxon>ecological metagenomes</taxon>
    </lineage>
</organism>
<gene>
    <name evidence="1" type="ORF">S03H2_17668</name>
</gene>
<comment type="caution">
    <text evidence="1">The sequence shown here is derived from an EMBL/GenBank/DDBJ whole genome shotgun (WGS) entry which is preliminary data.</text>
</comment>
<name>X1GJD2_9ZZZZ</name>